<dbReference type="Proteomes" id="UP000178372">
    <property type="component" value="Unassembled WGS sequence"/>
</dbReference>
<feature type="transmembrane region" description="Helical" evidence="1">
    <location>
        <begin position="41"/>
        <end position="61"/>
    </location>
</feature>
<proteinExistence type="predicted"/>
<protein>
    <submittedName>
        <fullName evidence="2">Uncharacterized protein</fullName>
    </submittedName>
</protein>
<dbReference type="AlphaFoldDB" id="A0A1F7GC65"/>
<comment type="caution">
    <text evidence="2">The sequence shown here is derived from an EMBL/GenBank/DDBJ whole genome shotgun (WGS) entry which is preliminary data.</text>
</comment>
<evidence type="ECO:0000313" key="3">
    <source>
        <dbReference type="Proteomes" id="UP000178372"/>
    </source>
</evidence>
<accession>A0A1F7GC65</accession>
<feature type="transmembrane region" description="Helical" evidence="1">
    <location>
        <begin position="296"/>
        <end position="313"/>
    </location>
</feature>
<gene>
    <name evidence="2" type="ORF">A2690_03760</name>
</gene>
<name>A0A1F7GC65_9BACT</name>
<feature type="transmembrane region" description="Helical" evidence="1">
    <location>
        <begin position="267"/>
        <end position="290"/>
    </location>
</feature>
<dbReference type="EMBL" id="MFZF01000016">
    <property type="protein sequence ID" value="OGK16437.1"/>
    <property type="molecule type" value="Genomic_DNA"/>
</dbReference>
<keyword evidence="1" id="KW-0472">Membrane</keyword>
<organism evidence="2 3">
    <name type="scientific">Candidatus Roizmanbacteria bacterium RIFCSPHIGHO2_01_FULL_39_12b</name>
    <dbReference type="NCBI Taxonomy" id="1802030"/>
    <lineage>
        <taxon>Bacteria</taxon>
        <taxon>Candidatus Roizmaniibacteriota</taxon>
    </lineage>
</organism>
<keyword evidence="1" id="KW-0812">Transmembrane</keyword>
<feature type="transmembrane region" description="Helical" evidence="1">
    <location>
        <begin position="126"/>
        <end position="147"/>
    </location>
</feature>
<feature type="transmembrane region" description="Helical" evidence="1">
    <location>
        <begin position="73"/>
        <end position="106"/>
    </location>
</feature>
<reference evidence="2 3" key="1">
    <citation type="journal article" date="2016" name="Nat. Commun.">
        <title>Thousands of microbial genomes shed light on interconnected biogeochemical processes in an aquifer system.</title>
        <authorList>
            <person name="Anantharaman K."/>
            <person name="Brown C.T."/>
            <person name="Hug L.A."/>
            <person name="Sharon I."/>
            <person name="Castelle C.J."/>
            <person name="Probst A.J."/>
            <person name="Thomas B.C."/>
            <person name="Singh A."/>
            <person name="Wilkins M.J."/>
            <person name="Karaoz U."/>
            <person name="Brodie E.L."/>
            <person name="Williams K.H."/>
            <person name="Hubbard S.S."/>
            <person name="Banfield J.F."/>
        </authorList>
    </citation>
    <scope>NUCLEOTIDE SEQUENCE [LARGE SCALE GENOMIC DNA]</scope>
</reference>
<evidence type="ECO:0000256" key="1">
    <source>
        <dbReference type="SAM" id="Phobius"/>
    </source>
</evidence>
<sequence length="325" mass="36795">MRKIYILWGLFLVSTLLFGAFLGKLDFFGFLDGRHEVNSRFLIGVLFTSYSLIFTTVLIDLSNDKNEHAIYAISAALFVGVFALFNGNILAALASGVLFIIFLWIISREARKRLEFYIRLVPSELFFPILKKGILFIVGMFAVINFFHSQIRLESDTLISPDLVRTVSKPFIVVFNKQLESQLKSQLGDQAKSTENSAAKRQIVEFVLKQTIQSTLGKQSENLGINANAVPVEKAVIYDNGAIDVAPVINLMADDISVSLNERLQPYFFIAPFVVALATIVIFQPLLWPIEVIESYLSRLIFFILLKIRFVNIKKETREVERLSL</sequence>
<keyword evidence="1" id="KW-1133">Transmembrane helix</keyword>
<evidence type="ECO:0000313" key="2">
    <source>
        <dbReference type="EMBL" id="OGK16437.1"/>
    </source>
</evidence>